<feature type="domain" description="Haemin-degrading HemS/ChuX" evidence="1">
    <location>
        <begin position="116"/>
        <end position="167"/>
    </location>
</feature>
<dbReference type="InterPro" id="IPR007845">
    <property type="entry name" value="HemS/ChuX_dom"/>
</dbReference>
<feature type="domain" description="Haemin-degrading HemS/ChuX" evidence="1">
    <location>
        <begin position="222"/>
        <end position="348"/>
    </location>
</feature>
<dbReference type="InterPro" id="IPR053733">
    <property type="entry name" value="Heme_Transport_Util_sf"/>
</dbReference>
<dbReference type="GeneID" id="99687014"/>
<evidence type="ECO:0000259" key="1">
    <source>
        <dbReference type="Pfam" id="PF05171"/>
    </source>
</evidence>
<dbReference type="AlphaFoldDB" id="A0A4R2MEY1"/>
<reference evidence="2 3" key="1">
    <citation type="submission" date="2019-03" db="EMBL/GenBank/DDBJ databases">
        <title>Genomic Encyclopedia of Type Strains, Phase IV (KMG-IV): sequencing the most valuable type-strain genomes for metagenomic binning, comparative biology and taxonomic classification.</title>
        <authorList>
            <person name="Goeker M."/>
        </authorList>
    </citation>
    <scope>NUCLEOTIDE SEQUENCE [LARGE SCALE GENOMIC DNA]</scope>
    <source>
        <strain evidence="2 3">DSM 1709</strain>
    </source>
</reference>
<organism evidence="2 3">
    <name type="scientific">Rubrivivax gelatinosus</name>
    <name type="common">Rhodocyclus gelatinosus</name>
    <name type="synonym">Rhodopseudomonas gelatinosa</name>
    <dbReference type="NCBI Taxonomy" id="28068"/>
    <lineage>
        <taxon>Bacteria</taxon>
        <taxon>Pseudomonadati</taxon>
        <taxon>Pseudomonadota</taxon>
        <taxon>Betaproteobacteria</taxon>
        <taxon>Burkholderiales</taxon>
        <taxon>Sphaerotilaceae</taxon>
        <taxon>Rubrivivax</taxon>
    </lineage>
</organism>
<proteinExistence type="predicted"/>
<dbReference type="OrthoDB" id="316630at2"/>
<dbReference type="RefSeq" id="WP_132644417.1">
    <property type="nucleotide sequence ID" value="NZ_CP181386.1"/>
</dbReference>
<dbReference type="EMBL" id="SLXD01000001">
    <property type="protein sequence ID" value="TCP05412.1"/>
    <property type="molecule type" value="Genomic_DNA"/>
</dbReference>
<gene>
    <name evidence="2" type="ORF">EV684_101284</name>
</gene>
<comment type="caution">
    <text evidence="2">The sequence shown here is derived from an EMBL/GenBank/DDBJ whole genome shotgun (WGS) entry which is preliminary data.</text>
</comment>
<evidence type="ECO:0000313" key="3">
    <source>
        <dbReference type="Proteomes" id="UP000295106"/>
    </source>
</evidence>
<dbReference type="Pfam" id="PF05171">
    <property type="entry name" value="HemS"/>
    <property type="match status" value="2"/>
</dbReference>
<sequence length="354" mass="37499">MHPTSAVPRVLQGLKLPPPGVRAPALRQLLRALSGTPVPAAALQRCDAAAAIGVREAELVAAHAGCFDRAESPLAARRLRVRRRDIAAALARFGRTRSVAGHRACRVERLGPACAPEHWAHAFALEQRGADGSLARSLQFFDAAGDSLAELTPLEAAGVAAWLDLVEACACFEPAPRPLAARRVRAARPADEPADAATLRRAWGAMRTPDGFEALLARFALSPAQACRLAGPDFARRVVPTSAHELLTAAAQQGVRLSVEVPGAGACGGDWRAVHQARGWTQAETAGVRLHLREDAVAEAWLLGCPSLAGLRQTLLLLDATGAPIARLGDDSTVRPERCGWRRLVAQLEVEVDA</sequence>
<dbReference type="Gene3D" id="3.40.1570.10">
    <property type="entry name" value="HemS/ChuS/ChuX like domains"/>
    <property type="match status" value="2"/>
</dbReference>
<name>A0A4R2MEY1_RUBGE</name>
<accession>A0A4R2MEY1</accession>
<evidence type="ECO:0000313" key="2">
    <source>
        <dbReference type="EMBL" id="TCP05412.1"/>
    </source>
</evidence>
<dbReference type="GO" id="GO:0006826">
    <property type="term" value="P:iron ion transport"/>
    <property type="evidence" value="ECO:0007669"/>
    <property type="project" value="InterPro"/>
</dbReference>
<dbReference type="SUPFAM" id="SSF144064">
    <property type="entry name" value="Heme iron utilization protein-like"/>
    <property type="match status" value="1"/>
</dbReference>
<dbReference type="Proteomes" id="UP000295106">
    <property type="component" value="Unassembled WGS sequence"/>
</dbReference>
<protein>
    <submittedName>
        <fullName evidence="2">Putative hemin transport protein</fullName>
    </submittedName>
</protein>